<evidence type="ECO:0000313" key="4">
    <source>
        <dbReference type="Proteomes" id="UP001159405"/>
    </source>
</evidence>
<keyword evidence="2" id="KW-0812">Transmembrane</keyword>
<reference evidence="3 4" key="1">
    <citation type="submission" date="2022-05" db="EMBL/GenBank/DDBJ databases">
        <authorList>
            <consortium name="Genoscope - CEA"/>
            <person name="William W."/>
        </authorList>
    </citation>
    <scope>NUCLEOTIDE SEQUENCE [LARGE SCALE GENOMIC DNA]</scope>
</reference>
<dbReference type="Gene3D" id="3.40.30.10">
    <property type="entry name" value="Glutaredoxin"/>
    <property type="match status" value="1"/>
</dbReference>
<keyword evidence="2" id="KW-0472">Membrane</keyword>
<keyword evidence="1" id="KW-0560">Oxidoreductase</keyword>
<dbReference type="PANTHER" id="PTHR11781">
    <property type="entry name" value="IODOTHYRONINE DEIODINASE"/>
    <property type="match status" value="1"/>
</dbReference>
<feature type="transmembrane region" description="Helical" evidence="2">
    <location>
        <begin position="12"/>
        <end position="33"/>
    </location>
</feature>
<evidence type="ECO:0000256" key="1">
    <source>
        <dbReference type="RuleBase" id="RU000676"/>
    </source>
</evidence>
<sequence>MIFIFQKVRSFALYSLLVIAFRLGTLLRVFPFFKRLISNAIDAMFGLKMPQEDYWDSMFSRQMLTGLWRFILLDINKKTKQGSKAYNSPLVSLDGKNCFRLLDSSKQGRPLVLHDFGEIVRDFSDVADFVIVYIEEAHPSDGWALKNNYNIPKHRTLVERCAAAQLLLSHNPPCTVRVDSMLDAANLAYGASPERLYIIRDSTIVYQGGPGPMSYSTHEVRAWLENYAPKRRSR</sequence>
<gene>
    <name evidence="3" type="ORF">PLOB_00018270</name>
</gene>
<proteinExistence type="inferred from homology"/>
<comment type="function">
    <text evidence="1">Responsible for the deiodination of T4 (3,5,3',5'-tetraiodothyronine).</text>
</comment>
<evidence type="ECO:0000313" key="3">
    <source>
        <dbReference type="EMBL" id="CAH3176571.1"/>
    </source>
</evidence>
<dbReference type="InterPro" id="IPR000643">
    <property type="entry name" value="Iodothyronine_deiodinase"/>
</dbReference>
<dbReference type="Pfam" id="PF00837">
    <property type="entry name" value="T4_deiodinase"/>
    <property type="match status" value="1"/>
</dbReference>
<protein>
    <recommendedName>
        <fullName evidence="1">Iodothyronine deiodinase</fullName>
    </recommendedName>
</protein>
<name>A0ABN8RGK6_9CNID</name>
<keyword evidence="2" id="KW-1133">Transmembrane helix</keyword>
<accession>A0ABN8RGK6</accession>
<evidence type="ECO:0000256" key="2">
    <source>
        <dbReference type="SAM" id="Phobius"/>
    </source>
</evidence>
<organism evidence="3 4">
    <name type="scientific">Porites lobata</name>
    <dbReference type="NCBI Taxonomy" id="104759"/>
    <lineage>
        <taxon>Eukaryota</taxon>
        <taxon>Metazoa</taxon>
        <taxon>Cnidaria</taxon>
        <taxon>Anthozoa</taxon>
        <taxon>Hexacorallia</taxon>
        <taxon>Scleractinia</taxon>
        <taxon>Fungiina</taxon>
        <taxon>Poritidae</taxon>
        <taxon>Porites</taxon>
    </lineage>
</organism>
<comment type="similarity">
    <text evidence="1">Belongs to the iodothyronine deiodinase family.</text>
</comment>
<keyword evidence="4" id="KW-1185">Reference proteome</keyword>
<comment type="caution">
    <text evidence="3">The sequence shown here is derived from an EMBL/GenBank/DDBJ whole genome shotgun (WGS) entry which is preliminary data.</text>
</comment>
<keyword evidence="1" id="KW-0893">Thyroid hormones biosynthesis</keyword>
<dbReference type="PANTHER" id="PTHR11781:SF24">
    <property type="entry name" value="IODOTHYRONINE DEIODINASE"/>
    <property type="match status" value="1"/>
</dbReference>
<dbReference type="Proteomes" id="UP001159405">
    <property type="component" value="Unassembled WGS sequence"/>
</dbReference>
<dbReference type="EMBL" id="CALNXK010000214">
    <property type="protein sequence ID" value="CAH3176571.1"/>
    <property type="molecule type" value="Genomic_DNA"/>
</dbReference>
<keyword evidence="1" id="KW-0712">Selenocysteine</keyword>